<keyword evidence="4" id="KW-1185">Reference proteome</keyword>
<evidence type="ECO:0000313" key="2">
    <source>
        <dbReference type="EMBL" id="CAF0874632.1"/>
    </source>
</evidence>
<evidence type="ECO:0000313" key="3">
    <source>
        <dbReference type="EMBL" id="CAF1561070.1"/>
    </source>
</evidence>
<dbReference type="AlphaFoldDB" id="A0A813Y345"/>
<dbReference type="EMBL" id="CAJNOJ010000027">
    <property type="protein sequence ID" value="CAF0874632.1"/>
    <property type="molecule type" value="Genomic_DNA"/>
</dbReference>
<reference evidence="2" key="1">
    <citation type="submission" date="2021-02" db="EMBL/GenBank/DDBJ databases">
        <authorList>
            <person name="Nowell W R."/>
        </authorList>
    </citation>
    <scope>NUCLEOTIDE SEQUENCE</scope>
</reference>
<evidence type="ECO:0000256" key="1">
    <source>
        <dbReference type="SAM" id="SignalP"/>
    </source>
</evidence>
<accession>A0A813Y345</accession>
<comment type="caution">
    <text evidence="2">The sequence shown here is derived from an EMBL/GenBank/DDBJ whole genome shotgun (WGS) entry which is preliminary data.</text>
</comment>
<proteinExistence type="predicted"/>
<feature type="signal peptide" evidence="1">
    <location>
        <begin position="1"/>
        <end position="24"/>
    </location>
</feature>
<dbReference type="Proteomes" id="UP000663852">
    <property type="component" value="Unassembled WGS sequence"/>
</dbReference>
<organism evidence="2 5">
    <name type="scientific">Adineta ricciae</name>
    <name type="common">Rotifer</name>
    <dbReference type="NCBI Taxonomy" id="249248"/>
    <lineage>
        <taxon>Eukaryota</taxon>
        <taxon>Metazoa</taxon>
        <taxon>Spiralia</taxon>
        <taxon>Gnathifera</taxon>
        <taxon>Rotifera</taxon>
        <taxon>Eurotatoria</taxon>
        <taxon>Bdelloidea</taxon>
        <taxon>Adinetida</taxon>
        <taxon>Adinetidae</taxon>
        <taxon>Adineta</taxon>
    </lineage>
</organism>
<gene>
    <name evidence="2" type="ORF">EDS130_LOCUS8468</name>
    <name evidence="3" type="ORF">XAT740_LOCUS43624</name>
</gene>
<evidence type="ECO:0000313" key="4">
    <source>
        <dbReference type="Proteomes" id="UP000663828"/>
    </source>
</evidence>
<keyword evidence="1" id="KW-0732">Signal</keyword>
<dbReference type="EMBL" id="CAJNOR010005406">
    <property type="protein sequence ID" value="CAF1561070.1"/>
    <property type="molecule type" value="Genomic_DNA"/>
</dbReference>
<dbReference type="Proteomes" id="UP000663828">
    <property type="component" value="Unassembled WGS sequence"/>
</dbReference>
<name>A0A813Y345_ADIRI</name>
<sequence>MQSSITYCLAFCVLIIFAAYQANADVHIGGPGLSSIHVNTGGPQMANTGINVHLSSKKKRDVSNIPLQRQRRVGIVQTSVCGNGVITMKNGRIVCELQ</sequence>
<protein>
    <submittedName>
        <fullName evidence="2">Uncharacterized protein</fullName>
    </submittedName>
</protein>
<feature type="chain" id="PRO_5036223536" evidence="1">
    <location>
        <begin position="25"/>
        <end position="98"/>
    </location>
</feature>
<evidence type="ECO:0000313" key="5">
    <source>
        <dbReference type="Proteomes" id="UP000663852"/>
    </source>
</evidence>